<organism evidence="1 2">
    <name type="scientific">Lindgomyces ingoldianus</name>
    <dbReference type="NCBI Taxonomy" id="673940"/>
    <lineage>
        <taxon>Eukaryota</taxon>
        <taxon>Fungi</taxon>
        <taxon>Dikarya</taxon>
        <taxon>Ascomycota</taxon>
        <taxon>Pezizomycotina</taxon>
        <taxon>Dothideomycetes</taxon>
        <taxon>Pleosporomycetidae</taxon>
        <taxon>Pleosporales</taxon>
        <taxon>Lindgomycetaceae</taxon>
        <taxon>Lindgomyces</taxon>
    </lineage>
</organism>
<dbReference type="Proteomes" id="UP000799755">
    <property type="component" value="Unassembled WGS sequence"/>
</dbReference>
<gene>
    <name evidence="1" type="ORF">BDR25DRAFT_337395</name>
</gene>
<proteinExistence type="predicted"/>
<dbReference type="EMBL" id="MU003535">
    <property type="protein sequence ID" value="KAF2464542.1"/>
    <property type="molecule type" value="Genomic_DNA"/>
</dbReference>
<reference evidence="1" key="1">
    <citation type="journal article" date="2020" name="Stud. Mycol.">
        <title>101 Dothideomycetes genomes: a test case for predicting lifestyles and emergence of pathogens.</title>
        <authorList>
            <person name="Haridas S."/>
            <person name="Albert R."/>
            <person name="Binder M."/>
            <person name="Bloem J."/>
            <person name="Labutti K."/>
            <person name="Salamov A."/>
            <person name="Andreopoulos B."/>
            <person name="Baker S."/>
            <person name="Barry K."/>
            <person name="Bills G."/>
            <person name="Bluhm B."/>
            <person name="Cannon C."/>
            <person name="Castanera R."/>
            <person name="Culley D."/>
            <person name="Daum C."/>
            <person name="Ezra D."/>
            <person name="Gonzalez J."/>
            <person name="Henrissat B."/>
            <person name="Kuo A."/>
            <person name="Liang C."/>
            <person name="Lipzen A."/>
            <person name="Lutzoni F."/>
            <person name="Magnuson J."/>
            <person name="Mondo S."/>
            <person name="Nolan M."/>
            <person name="Ohm R."/>
            <person name="Pangilinan J."/>
            <person name="Park H.-J."/>
            <person name="Ramirez L."/>
            <person name="Alfaro M."/>
            <person name="Sun H."/>
            <person name="Tritt A."/>
            <person name="Yoshinaga Y."/>
            <person name="Zwiers L.-H."/>
            <person name="Turgeon B."/>
            <person name="Goodwin S."/>
            <person name="Spatafora J."/>
            <person name="Crous P."/>
            <person name="Grigoriev I."/>
        </authorList>
    </citation>
    <scope>NUCLEOTIDE SEQUENCE</scope>
    <source>
        <strain evidence="1">ATCC 200398</strain>
    </source>
</reference>
<protein>
    <submittedName>
        <fullName evidence="1">Uncharacterized protein</fullName>
    </submittedName>
</protein>
<sequence length="475" mass="52182">MDISQLKKLRAAGKLEEMAAVAHALDLYTTAGFSVHYKASQALSIPDLEPLIYHALAQMLRELPTLFAVPIVAEGAETYFARLPSIDLRKVTSFIQRQKPIPTDGNGRDAELDALLQQQVNTSFKSDQGILPVWRSIVLYDFAEEQQFTTNFMVHHAIADGASFQILHRAFHKALHTLSSSHSAMKSQVEYIISSKDDDGIGPPLESIHSLLIPEDAPQTDAPKYNDWLGNLTEVPSKTGYATLTLSPPMVQAFTQECKKNKVATPAGLNALITKTIYSNLPPTTESMDVNIPVDIRTDLPPKAVDGVMGNFFDAFRTRIFRSDFCGQDSSELGDIWTAARKVQSDTRKYFSRAAPSGETYLNIAGLKNIPDLQALLKPMIGGPRSESLELAYIGPHVPYSDANLGNKLVWQAGRATVSRCAFALGACLQMTVVLHTEGMTIGFAWPKAAIEEGLVDKTIEGIRDYFVSITEHSI</sequence>
<keyword evidence="2" id="KW-1185">Reference proteome</keyword>
<evidence type="ECO:0000313" key="1">
    <source>
        <dbReference type="EMBL" id="KAF2464542.1"/>
    </source>
</evidence>
<evidence type="ECO:0000313" key="2">
    <source>
        <dbReference type="Proteomes" id="UP000799755"/>
    </source>
</evidence>
<name>A0ACB6QEJ5_9PLEO</name>
<accession>A0ACB6QEJ5</accession>
<comment type="caution">
    <text evidence="1">The sequence shown here is derived from an EMBL/GenBank/DDBJ whole genome shotgun (WGS) entry which is preliminary data.</text>
</comment>